<dbReference type="InterPro" id="IPR013383">
    <property type="entry name" value="CRISPR-assoc_prot_DxTHG_CS"/>
</dbReference>
<sequence length="451" mass="52717">MAKILISALGTGISRQEENERKYMPAVYRFSGTGKEYKTSFVAAALCEHLKVDRLYLVGTPKSMWEEVYRYYTEAANLQEDRKYKNLLADKAKSFNVKDAEGNKDRINEEDLGKLNLTIDFYLKSIRKSATGGSKCFVIEYGLNETELWNNFNTLLRISDMLEEDDEVYLDITHAFRSIALFNYITLDLIGILKFKKAFKLSGLYYGMLDIKGELEYAPIVDLSPYFNMTLWARAAYNFINFGNGYLLADLIHNRDLSENIRKISEIVNINYIDDFRENIKALNRLLENSPHAEPVIRHMFPYLSDFAKRFKGIKTNGELQFALAEWYFENKRYAQGYICLAESIRTRLLELYQDRGETVNWDENDRKKIKYLITKYLKENPEYCKISLEYKIINGIRNTIAHAGYSGNKSLDRDIRKAIDHVNELKKCLFNNPKIEKIPDEYPFNMLRTK</sequence>
<dbReference type="Proteomes" id="UP000092971">
    <property type="component" value="Chromosome"/>
</dbReference>
<reference evidence="1 2" key="1">
    <citation type="submission" date="2016-02" db="EMBL/GenBank/DDBJ databases">
        <title>Comparison of Clostridium stercorarium subspecies using comparative genomics and transcriptomics.</title>
        <authorList>
            <person name="Schellenberg J."/>
            <person name="Thallinger G."/>
            <person name="Levin D.B."/>
            <person name="Zhang X."/>
            <person name="Alvare G."/>
            <person name="Fristensky B."/>
            <person name="Sparling R."/>
        </authorList>
    </citation>
    <scope>NUCLEOTIDE SEQUENCE [LARGE SCALE GENOMIC DNA]</scope>
    <source>
        <strain evidence="1 2">DSM 2910</strain>
    </source>
</reference>
<dbReference type="SUPFAM" id="SSF160980">
    <property type="entry name" value="SSO1389-like"/>
    <property type="match status" value="1"/>
</dbReference>
<proteinExistence type="predicted"/>
<dbReference type="EMBL" id="CP014672">
    <property type="protein sequence ID" value="ANW99000.1"/>
    <property type="molecule type" value="Genomic_DNA"/>
</dbReference>
<dbReference type="Gene3D" id="3.40.50.10640">
    <property type="entry name" value="SSO1389-like"/>
    <property type="match status" value="1"/>
</dbReference>
<evidence type="ECO:0000313" key="2">
    <source>
        <dbReference type="Proteomes" id="UP000092971"/>
    </source>
</evidence>
<dbReference type="RefSeq" id="WP_015359346.1">
    <property type="nucleotide sequence ID" value="NZ_CP014672.1"/>
</dbReference>
<protein>
    <submittedName>
        <fullName evidence="1">CRISPR-associated protein</fullName>
    </submittedName>
</protein>
<dbReference type="OrthoDB" id="9777703at2"/>
<organism evidence="1 2">
    <name type="scientific">Thermoclostridium stercorarium subsp. thermolacticum DSM 2910</name>
    <dbReference type="NCBI Taxonomy" id="1121336"/>
    <lineage>
        <taxon>Bacteria</taxon>
        <taxon>Bacillati</taxon>
        <taxon>Bacillota</taxon>
        <taxon>Clostridia</taxon>
        <taxon>Eubacteriales</taxon>
        <taxon>Oscillospiraceae</taxon>
        <taxon>Thermoclostridium</taxon>
    </lineage>
</organism>
<accession>A0A1B1YE23</accession>
<gene>
    <name evidence="1" type="ORF">CSTERTH_08165</name>
</gene>
<name>A0A1B1YE23_THEST</name>
<evidence type="ECO:0000313" key="1">
    <source>
        <dbReference type="EMBL" id="ANW99000.1"/>
    </source>
</evidence>
<dbReference type="AlphaFoldDB" id="A0A1B1YE23"/>
<dbReference type="NCBIfam" id="TIGR02221">
    <property type="entry name" value="cas_TM1812"/>
    <property type="match status" value="1"/>
</dbReference>
<dbReference type="InterPro" id="IPR011742">
    <property type="entry name" value="CRISPR-assoc_prot_TM1812"/>
</dbReference>
<dbReference type="NCBIfam" id="TIGR02549">
    <property type="entry name" value="CRISPR_DxTHG"/>
    <property type="match status" value="1"/>
</dbReference>